<organism evidence="1 4">
    <name type="scientific">Helicobacter typhlonius</name>
    <dbReference type="NCBI Taxonomy" id="76936"/>
    <lineage>
        <taxon>Bacteria</taxon>
        <taxon>Pseudomonadati</taxon>
        <taxon>Campylobacterota</taxon>
        <taxon>Epsilonproteobacteria</taxon>
        <taxon>Campylobacterales</taxon>
        <taxon>Helicobacteraceae</taxon>
        <taxon>Helicobacter</taxon>
    </lineage>
</organism>
<reference evidence="4" key="3">
    <citation type="submission" date="2015-11" db="EMBL/GenBank/DDBJ databases">
        <authorList>
            <person name="Anvar S.Y."/>
        </authorList>
    </citation>
    <scope>NUCLEOTIDE SEQUENCE [LARGE SCALE GENOMIC DNA]</scope>
</reference>
<dbReference type="STRING" id="76936.BN2458_PEG1928"/>
<gene>
    <name evidence="1" type="ORF">BN2458_PEG1928</name>
    <name evidence="2" type="ORF">LS75_003410</name>
</gene>
<evidence type="ECO:0000313" key="3">
    <source>
        <dbReference type="Proteomes" id="UP000029925"/>
    </source>
</evidence>
<reference evidence="1" key="2">
    <citation type="submission" date="2015-11" db="EMBL/GenBank/DDBJ databases">
        <authorList>
            <person name="Zhang Y."/>
            <person name="Guo Z."/>
        </authorList>
    </citation>
    <scope>NUCLEOTIDE SEQUENCE</scope>
    <source>
        <strain evidence="1">1</strain>
    </source>
</reference>
<accession>A0A099UEB1</accession>
<keyword evidence="3" id="KW-1185">Reference proteome</keyword>
<proteinExistence type="predicted"/>
<dbReference type="Proteomes" id="UP000029925">
    <property type="component" value="Unassembled WGS sequence"/>
</dbReference>
<dbReference type="OrthoDB" id="9980256at2"/>
<dbReference type="RefSeq" id="WP_034343357.1">
    <property type="nucleotide sequence ID" value="NZ_CAMTKE010000002.1"/>
</dbReference>
<dbReference type="GeneID" id="78152046"/>
<sequence>MKKVILGSIAIGAVTLVAKKFLDSKAEKAGCIDTTSYVCEKGLDLLESVERKCQNISKKVDGYLENADFSTLDKIDSILGGKITKMLEGVGEIVDAGSNAVDKFVAKSSFLDPSDKSAYALSVAGGIAEGNYDDKEALSKANEWFQKWEQFKGDIASCTQAIDGREIDDLENLGRAFDKYESNIDEILDILSKSKH</sequence>
<name>A0A099UEB1_9HELI</name>
<dbReference type="PATRIC" id="fig|76936.10.peg.1878"/>
<evidence type="ECO:0000313" key="4">
    <source>
        <dbReference type="Proteomes" id="UP000064525"/>
    </source>
</evidence>
<dbReference type="EMBL" id="JRPF02000003">
    <property type="protein sequence ID" value="TLD78816.1"/>
    <property type="molecule type" value="Genomic_DNA"/>
</dbReference>
<dbReference type="Proteomes" id="UP000064525">
    <property type="component" value="Chromosome I"/>
</dbReference>
<protein>
    <submittedName>
        <fullName evidence="1">Uncharacterized protein</fullName>
    </submittedName>
</protein>
<dbReference type="AlphaFoldDB" id="A0A099UEB1"/>
<dbReference type="EMBL" id="LN907858">
    <property type="protein sequence ID" value="CUU40811.1"/>
    <property type="molecule type" value="Genomic_DNA"/>
</dbReference>
<dbReference type="KEGG" id="hty:BN2458_PEG1928"/>
<evidence type="ECO:0000313" key="2">
    <source>
        <dbReference type="EMBL" id="TLD78816.1"/>
    </source>
</evidence>
<reference evidence="2 3" key="1">
    <citation type="journal article" date="2014" name="Genome Announc.">
        <title>Draft genome sequences of eight enterohepatic helicobacter species isolated from both laboratory and wild rodents.</title>
        <authorList>
            <person name="Sheh A."/>
            <person name="Shen Z."/>
            <person name="Fox J.G."/>
        </authorList>
    </citation>
    <scope>NUCLEOTIDE SEQUENCE [LARGE SCALE GENOMIC DNA]</scope>
    <source>
        <strain evidence="2 3">MIT 98-6810</strain>
    </source>
</reference>
<evidence type="ECO:0000313" key="1">
    <source>
        <dbReference type="EMBL" id="CUU40811.1"/>
    </source>
</evidence>